<evidence type="ECO:0000256" key="6">
    <source>
        <dbReference type="ARBA" id="ARBA00022723"/>
    </source>
</evidence>
<comment type="catalytic activity">
    <reaction evidence="11">
        <text>DNA(n) + a 2'-deoxyribonucleoside 5'-triphosphate = DNA(n+1) + diphosphate</text>
        <dbReference type="Rhea" id="RHEA:22508"/>
        <dbReference type="Rhea" id="RHEA-COMP:17339"/>
        <dbReference type="Rhea" id="RHEA-COMP:17340"/>
        <dbReference type="ChEBI" id="CHEBI:33019"/>
        <dbReference type="ChEBI" id="CHEBI:61560"/>
        <dbReference type="ChEBI" id="CHEBI:173112"/>
        <dbReference type="EC" id="2.7.7.7"/>
    </reaction>
</comment>
<dbReference type="PANTHER" id="PTHR11669">
    <property type="entry name" value="REPLICATION FACTOR C / DNA POLYMERASE III GAMMA-TAU SUBUNIT"/>
    <property type="match status" value="1"/>
</dbReference>
<keyword evidence="4 14" id="KW-0548">Nucleotidyltransferase</keyword>
<dbReference type="OrthoDB" id="9810148at2"/>
<dbReference type="GO" id="GO:0046872">
    <property type="term" value="F:metal ion binding"/>
    <property type="evidence" value="ECO:0007669"/>
    <property type="project" value="UniProtKB-KW"/>
</dbReference>
<dbReference type="Pfam" id="PF12169">
    <property type="entry name" value="DNA_pol3_gamma3"/>
    <property type="match status" value="1"/>
</dbReference>
<sequence>MAYQALYRTWRPQKFSDMIGQEVVTRTLRNTIISNQITHAYLFSGPRGTGKTSAAKIFAKAVNCLHPVDGEPDDTCEICLAINDGSFADVIEMDAASNNGVDEIRQIREDVNYAPTQGKYKVYIIDEVHMLSTGAFNALLKTLEEPPANVIFILATTEPQKIPATIISRTQRFDFKRISAQDAMNRMAYILDQVGDSYDEDALRVIANAADGGMRDALSILDQVLSFGDDTVTLENALLVTGSVTQSLLGKYVQAVQAQDTKLALAKVEEILDAGKDVNRFVEDLISYARDLLLYTEAPDLITLVPDDNFKQLAQNTPAQTWYRMIDILSDTQQQLRYTNRPSVYLEVLTVKLSADAGASISAAPVQATPAPAPAQTTPTAAAPKSQTEVPTQPTSESVTPASVTATAATPDTPAQQPAKKPVEKPAETKITVLDEQSAVFNVLREATRGDLSRVQTVWSDLVNSLPVPQQAMLNVARPIAASPDGLVIAFDFDIIRINASRNNDLLTTMTKQLRVLTESNKDRQLVFITNEQWPEMRAAFVQETRGEQATPQAQTSPQPVADDPGMQGLMDEVEQADQAEPDNPAVNEAQAIFGQDFVETQDD</sequence>
<keyword evidence="5" id="KW-0235">DNA replication</keyword>
<dbReference type="CDD" id="cd18137">
    <property type="entry name" value="HLD_clamp_pol_III_gamma_tau"/>
    <property type="match status" value="1"/>
</dbReference>
<protein>
    <recommendedName>
        <fullName evidence="2">DNA-directed DNA polymerase</fullName>
        <ecNumber evidence="2">2.7.7.7</ecNumber>
    </recommendedName>
</protein>
<dbReference type="InterPro" id="IPR022754">
    <property type="entry name" value="DNA_pol_III_gamma-3"/>
</dbReference>
<evidence type="ECO:0000256" key="11">
    <source>
        <dbReference type="ARBA" id="ARBA00049244"/>
    </source>
</evidence>
<evidence type="ECO:0000256" key="10">
    <source>
        <dbReference type="ARBA" id="ARBA00022932"/>
    </source>
</evidence>
<dbReference type="GO" id="GO:0003887">
    <property type="term" value="F:DNA-directed DNA polymerase activity"/>
    <property type="evidence" value="ECO:0007669"/>
    <property type="project" value="UniProtKB-KW"/>
</dbReference>
<comment type="caution">
    <text evidence="14">The sequence shown here is derived from an EMBL/GenBank/DDBJ whole genome shotgun (WGS) entry which is preliminary data.</text>
</comment>
<dbReference type="Proteomes" id="UP000275836">
    <property type="component" value="Unassembled WGS sequence"/>
</dbReference>
<evidence type="ECO:0000256" key="1">
    <source>
        <dbReference type="ARBA" id="ARBA00006360"/>
    </source>
</evidence>
<gene>
    <name evidence="14" type="primary">dnaX</name>
    <name evidence="14" type="ORF">D3P96_00940</name>
</gene>
<evidence type="ECO:0000256" key="5">
    <source>
        <dbReference type="ARBA" id="ARBA00022705"/>
    </source>
</evidence>
<name>A0A3P2RCW3_WEIVI</name>
<dbReference type="GO" id="GO:0003677">
    <property type="term" value="F:DNA binding"/>
    <property type="evidence" value="ECO:0007669"/>
    <property type="project" value="InterPro"/>
</dbReference>
<keyword evidence="6" id="KW-0479">Metal-binding</keyword>
<dbReference type="RefSeq" id="WP_124942553.1">
    <property type="nucleotide sequence ID" value="NZ_RHGY01000001.1"/>
</dbReference>
<evidence type="ECO:0000256" key="2">
    <source>
        <dbReference type="ARBA" id="ARBA00012417"/>
    </source>
</evidence>
<evidence type="ECO:0000256" key="4">
    <source>
        <dbReference type="ARBA" id="ARBA00022695"/>
    </source>
</evidence>
<evidence type="ECO:0000256" key="7">
    <source>
        <dbReference type="ARBA" id="ARBA00022741"/>
    </source>
</evidence>
<dbReference type="InterPro" id="IPR045085">
    <property type="entry name" value="HLD_clamp_pol_III_gamma_tau"/>
</dbReference>
<dbReference type="Pfam" id="PF22608">
    <property type="entry name" value="DNAX_ATPase_lid"/>
    <property type="match status" value="1"/>
</dbReference>
<feature type="compositionally biased region" description="Low complexity" evidence="12">
    <location>
        <begin position="549"/>
        <end position="560"/>
    </location>
</feature>
<dbReference type="SMART" id="SM00382">
    <property type="entry name" value="AAA"/>
    <property type="match status" value="1"/>
</dbReference>
<dbReference type="InterPro" id="IPR050238">
    <property type="entry name" value="DNA_Rep/Repair_Clamp_Loader"/>
</dbReference>
<dbReference type="EMBL" id="RHGY01000001">
    <property type="protein sequence ID" value="RRG18579.1"/>
    <property type="molecule type" value="Genomic_DNA"/>
</dbReference>
<feature type="compositionally biased region" description="Low complexity" evidence="12">
    <location>
        <begin position="367"/>
        <end position="384"/>
    </location>
</feature>
<dbReference type="EC" id="2.7.7.7" evidence="2"/>
<keyword evidence="7" id="KW-0547">Nucleotide-binding</keyword>
<organism evidence="14 15">
    <name type="scientific">Weissella viridescens</name>
    <name type="common">Lactobacillus viridescens</name>
    <dbReference type="NCBI Taxonomy" id="1629"/>
    <lineage>
        <taxon>Bacteria</taxon>
        <taxon>Bacillati</taxon>
        <taxon>Bacillota</taxon>
        <taxon>Bacilli</taxon>
        <taxon>Lactobacillales</taxon>
        <taxon>Lactobacillaceae</taxon>
        <taxon>Weissella</taxon>
    </lineage>
</organism>
<dbReference type="GO" id="GO:0005524">
    <property type="term" value="F:ATP binding"/>
    <property type="evidence" value="ECO:0007669"/>
    <property type="project" value="UniProtKB-KW"/>
</dbReference>
<evidence type="ECO:0000256" key="9">
    <source>
        <dbReference type="ARBA" id="ARBA00022840"/>
    </source>
</evidence>
<dbReference type="InterPro" id="IPR003593">
    <property type="entry name" value="AAA+_ATPase"/>
</dbReference>
<dbReference type="InterPro" id="IPR027417">
    <property type="entry name" value="P-loop_NTPase"/>
</dbReference>
<dbReference type="AlphaFoldDB" id="A0A3P2RCW3"/>
<dbReference type="Gene3D" id="1.20.272.10">
    <property type="match status" value="1"/>
</dbReference>
<dbReference type="Gene3D" id="1.10.8.60">
    <property type="match status" value="1"/>
</dbReference>
<keyword evidence="9" id="KW-0067">ATP-binding</keyword>
<dbReference type="PRINTS" id="PR00300">
    <property type="entry name" value="CLPPROTEASEA"/>
</dbReference>
<dbReference type="Pfam" id="PF13177">
    <property type="entry name" value="DNA_pol3_delta2"/>
    <property type="match status" value="1"/>
</dbReference>
<feature type="region of interest" description="Disordered" evidence="12">
    <location>
        <begin position="545"/>
        <end position="588"/>
    </location>
</feature>
<feature type="compositionally biased region" description="Acidic residues" evidence="12">
    <location>
        <begin position="572"/>
        <end position="581"/>
    </location>
</feature>
<evidence type="ECO:0000256" key="12">
    <source>
        <dbReference type="SAM" id="MobiDB-lite"/>
    </source>
</evidence>
<keyword evidence="3 14" id="KW-0808">Transferase</keyword>
<dbReference type="GO" id="GO:0006261">
    <property type="term" value="P:DNA-templated DNA replication"/>
    <property type="evidence" value="ECO:0007669"/>
    <property type="project" value="TreeGrafter"/>
</dbReference>
<dbReference type="SUPFAM" id="SSF52540">
    <property type="entry name" value="P-loop containing nucleoside triphosphate hydrolases"/>
    <property type="match status" value="1"/>
</dbReference>
<dbReference type="InterPro" id="IPR012763">
    <property type="entry name" value="DNA_pol_III_sug/sutau_N"/>
</dbReference>
<comment type="similarity">
    <text evidence="1">Belongs to the DnaX/STICHEL family.</text>
</comment>
<accession>A0A3P2RCW3</accession>
<evidence type="ECO:0000256" key="8">
    <source>
        <dbReference type="ARBA" id="ARBA00022833"/>
    </source>
</evidence>
<reference evidence="14 15" key="1">
    <citation type="submission" date="2018-10" db="EMBL/GenBank/DDBJ databases">
        <title>Draft genome sequence of Weissella viridescens UCO-SMC3.</title>
        <authorList>
            <person name="Garcia-Cancino A."/>
            <person name="Espinoza-Monje M."/>
            <person name="Albarracin L."/>
            <person name="Garcia-Castillo V."/>
            <person name="Campos-Martin J."/>
            <person name="Nakano Y."/>
            <person name="Guitierrez-Zamorano C."/>
            <person name="Ikeda-Ohtsubo W."/>
            <person name="Morita H."/>
            <person name="Kitazawa H."/>
            <person name="Villena J."/>
        </authorList>
    </citation>
    <scope>NUCLEOTIDE SEQUENCE [LARGE SCALE GENOMIC DNA]</scope>
    <source>
        <strain evidence="14 15">UCO-SMC3</strain>
    </source>
</reference>
<dbReference type="InterPro" id="IPR008921">
    <property type="entry name" value="DNA_pol3_clamp-load_cplx_C"/>
</dbReference>
<dbReference type="NCBIfam" id="TIGR02397">
    <property type="entry name" value="dnaX_nterm"/>
    <property type="match status" value="1"/>
</dbReference>
<feature type="region of interest" description="Disordered" evidence="12">
    <location>
        <begin position="367"/>
        <end position="428"/>
    </location>
</feature>
<dbReference type="CDD" id="cd00009">
    <property type="entry name" value="AAA"/>
    <property type="match status" value="1"/>
</dbReference>
<dbReference type="InterPro" id="IPR001270">
    <property type="entry name" value="ClpA/B"/>
</dbReference>
<evidence type="ECO:0000256" key="3">
    <source>
        <dbReference type="ARBA" id="ARBA00022679"/>
    </source>
</evidence>
<proteinExistence type="inferred from homology"/>
<keyword evidence="8" id="KW-0862">Zinc</keyword>
<dbReference type="NCBIfam" id="NF004046">
    <property type="entry name" value="PRK05563.1"/>
    <property type="match status" value="1"/>
</dbReference>
<dbReference type="Gene3D" id="3.40.50.300">
    <property type="entry name" value="P-loop containing nucleotide triphosphate hydrolases"/>
    <property type="match status" value="1"/>
</dbReference>
<dbReference type="SUPFAM" id="SSF48019">
    <property type="entry name" value="post-AAA+ oligomerization domain-like"/>
    <property type="match status" value="1"/>
</dbReference>
<dbReference type="GO" id="GO:0009360">
    <property type="term" value="C:DNA polymerase III complex"/>
    <property type="evidence" value="ECO:0007669"/>
    <property type="project" value="InterPro"/>
</dbReference>
<dbReference type="PANTHER" id="PTHR11669:SF0">
    <property type="entry name" value="PROTEIN STICHEL-LIKE 2"/>
    <property type="match status" value="1"/>
</dbReference>
<feature type="domain" description="AAA+ ATPase" evidence="13">
    <location>
        <begin position="37"/>
        <end position="179"/>
    </location>
</feature>
<evidence type="ECO:0000313" key="15">
    <source>
        <dbReference type="Proteomes" id="UP000275836"/>
    </source>
</evidence>
<evidence type="ECO:0000259" key="13">
    <source>
        <dbReference type="SMART" id="SM00382"/>
    </source>
</evidence>
<feature type="compositionally biased region" description="Low complexity" evidence="12">
    <location>
        <begin position="394"/>
        <end position="419"/>
    </location>
</feature>
<evidence type="ECO:0000313" key="14">
    <source>
        <dbReference type="EMBL" id="RRG18579.1"/>
    </source>
</evidence>
<keyword evidence="10" id="KW-0239">DNA-directed DNA polymerase</keyword>
<dbReference type="FunFam" id="3.40.50.300:FF:000014">
    <property type="entry name" value="DNA polymerase III subunit gamma/tau"/>
    <property type="match status" value="1"/>
</dbReference>